<dbReference type="Proteomes" id="UP000230233">
    <property type="component" value="Chromosome V"/>
</dbReference>
<evidence type="ECO:0000313" key="1">
    <source>
        <dbReference type="EMBL" id="PIC22440.1"/>
    </source>
</evidence>
<organism evidence="1 2">
    <name type="scientific">Caenorhabditis nigoni</name>
    <dbReference type="NCBI Taxonomy" id="1611254"/>
    <lineage>
        <taxon>Eukaryota</taxon>
        <taxon>Metazoa</taxon>
        <taxon>Ecdysozoa</taxon>
        <taxon>Nematoda</taxon>
        <taxon>Chromadorea</taxon>
        <taxon>Rhabditida</taxon>
        <taxon>Rhabditina</taxon>
        <taxon>Rhabditomorpha</taxon>
        <taxon>Rhabditoidea</taxon>
        <taxon>Rhabditidae</taxon>
        <taxon>Peloderinae</taxon>
        <taxon>Caenorhabditis</taxon>
    </lineage>
</organism>
<reference evidence="2" key="1">
    <citation type="submission" date="2017-10" db="EMBL/GenBank/DDBJ databases">
        <title>Rapid genome shrinkage in a self-fertile nematode reveals novel sperm competition proteins.</title>
        <authorList>
            <person name="Yin D."/>
            <person name="Schwarz E.M."/>
            <person name="Thomas C.G."/>
            <person name="Felde R.L."/>
            <person name="Korf I.F."/>
            <person name="Cutter A.D."/>
            <person name="Schartner C.M."/>
            <person name="Ralston E.J."/>
            <person name="Meyer B.J."/>
            <person name="Haag E.S."/>
        </authorList>
    </citation>
    <scope>NUCLEOTIDE SEQUENCE [LARGE SCALE GENOMIC DNA]</scope>
    <source>
        <strain evidence="2">JU1422</strain>
    </source>
</reference>
<accession>A0A2G5T5A4</accession>
<comment type="caution">
    <text evidence="1">The sequence shown here is derived from an EMBL/GenBank/DDBJ whole genome shotgun (WGS) entry which is preliminary data.</text>
</comment>
<protein>
    <submittedName>
        <fullName evidence="1">Uncharacterized protein</fullName>
    </submittedName>
</protein>
<evidence type="ECO:0000313" key="2">
    <source>
        <dbReference type="Proteomes" id="UP000230233"/>
    </source>
</evidence>
<gene>
    <name evidence="1" type="primary">Cni-sth-1</name>
    <name evidence="1" type="synonym">Cnig_chr_V.g16502</name>
    <name evidence="1" type="ORF">B9Z55_016502</name>
</gene>
<dbReference type="AlphaFoldDB" id="A0A2G5T5A4"/>
<name>A0A2G5T5A4_9PELO</name>
<dbReference type="OrthoDB" id="5795704at2759"/>
<dbReference type="EMBL" id="PDUG01000005">
    <property type="protein sequence ID" value="PIC22440.1"/>
    <property type="molecule type" value="Genomic_DNA"/>
</dbReference>
<sequence>MSQALKKADDVAVVTSRLVFPVPEMRTKWERLWPKDERGSAVTSQIGYVNTVNTARVYSDGDVTWCWVVHNKLQPCVKSTPTGKVFTSTCFIQPSINQ</sequence>
<proteinExistence type="predicted"/>
<keyword evidence="2" id="KW-1185">Reference proteome</keyword>